<feature type="domain" description="EF-hand" evidence="3">
    <location>
        <begin position="56"/>
        <end position="91"/>
    </location>
</feature>
<feature type="chain" id="PRO_5047467542" evidence="2">
    <location>
        <begin position="20"/>
        <end position="136"/>
    </location>
</feature>
<organism evidence="4 5">
    <name type="scientific">Brevundimonas nasdae</name>
    <dbReference type="NCBI Taxonomy" id="172043"/>
    <lineage>
        <taxon>Bacteria</taxon>
        <taxon>Pseudomonadati</taxon>
        <taxon>Pseudomonadota</taxon>
        <taxon>Alphaproteobacteria</taxon>
        <taxon>Caulobacterales</taxon>
        <taxon>Caulobacteraceae</taxon>
        <taxon>Brevundimonas</taxon>
    </lineage>
</organism>
<evidence type="ECO:0000313" key="5">
    <source>
        <dbReference type="Proteomes" id="UP000824334"/>
    </source>
</evidence>
<dbReference type="PROSITE" id="PS00018">
    <property type="entry name" value="EF_HAND_1"/>
    <property type="match status" value="2"/>
</dbReference>
<keyword evidence="5" id="KW-1185">Reference proteome</keyword>
<gene>
    <name evidence="4" type="ORF">KWG56_02485</name>
</gene>
<evidence type="ECO:0000256" key="2">
    <source>
        <dbReference type="SAM" id="SignalP"/>
    </source>
</evidence>
<feature type="compositionally biased region" description="Gly residues" evidence="1">
    <location>
        <begin position="33"/>
        <end position="44"/>
    </location>
</feature>
<protein>
    <submittedName>
        <fullName evidence="4">EF-hand domain-containing protein</fullName>
    </submittedName>
</protein>
<feature type="domain" description="EF-hand" evidence="3">
    <location>
        <begin position="93"/>
        <end position="116"/>
    </location>
</feature>
<evidence type="ECO:0000313" key="4">
    <source>
        <dbReference type="EMBL" id="QYC10901.1"/>
    </source>
</evidence>
<name>A0ABX8TI37_9CAUL</name>
<proteinExistence type="predicted"/>
<dbReference type="RefSeq" id="WP_219353607.1">
    <property type="nucleotide sequence ID" value="NZ_CP080034.1"/>
</dbReference>
<keyword evidence="2" id="KW-0732">Signal</keyword>
<accession>A0ABX8TI37</accession>
<evidence type="ECO:0000259" key="3">
    <source>
        <dbReference type="PROSITE" id="PS50222"/>
    </source>
</evidence>
<dbReference type="InterPro" id="IPR018247">
    <property type="entry name" value="EF_Hand_1_Ca_BS"/>
</dbReference>
<dbReference type="PROSITE" id="PS50222">
    <property type="entry name" value="EF_HAND_2"/>
    <property type="match status" value="2"/>
</dbReference>
<dbReference type="GeneID" id="94374115"/>
<reference evidence="4 5" key="1">
    <citation type="submission" date="2021-07" db="EMBL/GenBank/DDBJ databases">
        <title>Isolation and characterization of bacteria from a gold mining with a capacity of golden bioaccumulation.</title>
        <authorList>
            <person name="Yang X.J."/>
        </authorList>
    </citation>
    <scope>NUCLEOTIDE SEQUENCE [LARGE SCALE GENOMIC DNA]</scope>
    <source>
        <strain evidence="4 5">Au29</strain>
    </source>
</reference>
<dbReference type="Proteomes" id="UP000824334">
    <property type="component" value="Chromosome"/>
</dbReference>
<feature type="signal peptide" evidence="2">
    <location>
        <begin position="1"/>
        <end position="19"/>
    </location>
</feature>
<feature type="region of interest" description="Disordered" evidence="1">
    <location>
        <begin position="25"/>
        <end position="49"/>
    </location>
</feature>
<dbReference type="InterPro" id="IPR002048">
    <property type="entry name" value="EF_hand_dom"/>
</dbReference>
<sequence>MRILLIAAFALAAAGPALAQSDFPEPPQMAGPPMGGGQGGGQWGGMRPPERETLAQFQARMGQLFERLDANHDGVVDATELANGRGGRMLTRFDADNDGRITRAEFDAGVQAEFKTLDKNGDGVVTADERPQRQQR</sequence>
<evidence type="ECO:0000256" key="1">
    <source>
        <dbReference type="SAM" id="MobiDB-lite"/>
    </source>
</evidence>
<dbReference type="EMBL" id="CP080034">
    <property type="protein sequence ID" value="QYC10901.1"/>
    <property type="molecule type" value="Genomic_DNA"/>
</dbReference>
<dbReference type="Pfam" id="PF13202">
    <property type="entry name" value="EF-hand_5"/>
    <property type="match status" value="3"/>
</dbReference>